<dbReference type="SUPFAM" id="SSF50249">
    <property type="entry name" value="Nucleic acid-binding proteins"/>
    <property type="match status" value="1"/>
</dbReference>
<gene>
    <name evidence="8" type="ORF">MNBD_DELTA01-2058</name>
</gene>
<dbReference type="HAMAP" id="MF_00044">
    <property type="entry name" value="Asp_tRNA_synth_type1"/>
    <property type="match status" value="1"/>
</dbReference>
<sequence>MDNLGDWRRSTWCGSVTERNIGSELTLMGWVQRRRDHGGLIFIDLRDREGIVQLVFNPDSEPVAGDGQDVHALAHTLRSEFVLAVKGVVSKRPEETENPSLGTGMVEIKVSQLKVLSSANALPFQIDDDTDAGEDVRLRHRFLDLRRPLLQRNMMLRHKVSMAARNYLSDNGFLDIETPMLTKSTPEGARDFLVPSRMNAGHFYALPQSPQLFKQILMISGFDRYFQITRCFRDEDLRADRQPEFTQIDAEMSFVGTEDVMGCMEGLIGHVFKEAMGIELDTSFARLTYDDAVGRFGLDAPDVRFGMELKDITGLVKDCGLKVFSSVAKGGGIIKVITAEGAASFTRKELDGLTELAMTYGAKGLAWVKINADGWQSPIAKFFSDEEKQAIEEGAGAKVGDLMLFAADNATVANTVLGRVRLAIGKKLGLIPDKAPSTKEGFNFVWVTDFPMFDYDEKDKCYNAVHHPFTSPRDEDLELLETDPSKVYSKAYDLVLNGQEIGGGSIRIHDSEVQTKVFELLGIGKDEASSKFGFLLDALSYGTPPHGGIAFGLDRILSIMTGSESIRDVIAFPKTQKAYCMMSEAPSEIDGKQLEDLFLRVTKPVQA</sequence>
<organism evidence="8">
    <name type="scientific">hydrothermal vent metagenome</name>
    <dbReference type="NCBI Taxonomy" id="652676"/>
    <lineage>
        <taxon>unclassified sequences</taxon>
        <taxon>metagenomes</taxon>
        <taxon>ecological metagenomes</taxon>
    </lineage>
</organism>
<dbReference type="InterPro" id="IPR029351">
    <property type="entry name" value="GAD_dom"/>
</dbReference>
<dbReference type="InterPro" id="IPR004365">
    <property type="entry name" value="NA-bd_OB_tRNA"/>
</dbReference>
<evidence type="ECO:0000259" key="7">
    <source>
        <dbReference type="PROSITE" id="PS50862"/>
    </source>
</evidence>
<accession>A0A3B0QT22</accession>
<dbReference type="PANTHER" id="PTHR22594:SF5">
    <property type="entry name" value="ASPARTATE--TRNA LIGASE, MITOCHONDRIAL"/>
    <property type="match status" value="1"/>
</dbReference>
<dbReference type="Pfam" id="PF01336">
    <property type="entry name" value="tRNA_anti-codon"/>
    <property type="match status" value="1"/>
</dbReference>
<dbReference type="NCBIfam" id="NF001750">
    <property type="entry name" value="PRK00476.1"/>
    <property type="match status" value="1"/>
</dbReference>
<dbReference type="InterPro" id="IPR004524">
    <property type="entry name" value="Asp-tRNA-ligase_1"/>
</dbReference>
<dbReference type="GO" id="GO:0003676">
    <property type="term" value="F:nucleic acid binding"/>
    <property type="evidence" value="ECO:0007669"/>
    <property type="project" value="InterPro"/>
</dbReference>
<dbReference type="GO" id="GO:0004815">
    <property type="term" value="F:aspartate-tRNA ligase activity"/>
    <property type="evidence" value="ECO:0007669"/>
    <property type="project" value="UniProtKB-EC"/>
</dbReference>
<dbReference type="PRINTS" id="PR01042">
    <property type="entry name" value="TRNASYNTHASP"/>
</dbReference>
<dbReference type="InterPro" id="IPR002312">
    <property type="entry name" value="Asp/Asn-tRNA-synth_IIb"/>
</dbReference>
<dbReference type="InterPro" id="IPR047090">
    <property type="entry name" value="AspRS_core"/>
</dbReference>
<dbReference type="AlphaFoldDB" id="A0A3B0QT22"/>
<keyword evidence="2 8" id="KW-0436">Ligase</keyword>
<dbReference type="PROSITE" id="PS50862">
    <property type="entry name" value="AA_TRNA_LIGASE_II"/>
    <property type="match status" value="1"/>
</dbReference>
<dbReference type="CDD" id="cd04317">
    <property type="entry name" value="EcAspRS_like_N"/>
    <property type="match status" value="1"/>
</dbReference>
<dbReference type="InterPro" id="IPR004364">
    <property type="entry name" value="Aa-tRNA-synt_II"/>
</dbReference>
<evidence type="ECO:0000256" key="3">
    <source>
        <dbReference type="ARBA" id="ARBA00022741"/>
    </source>
</evidence>
<keyword evidence="5" id="KW-0648">Protein biosynthesis</keyword>
<dbReference type="GO" id="GO:0005524">
    <property type="term" value="F:ATP binding"/>
    <property type="evidence" value="ECO:0007669"/>
    <property type="project" value="UniProtKB-KW"/>
</dbReference>
<dbReference type="Pfam" id="PF02938">
    <property type="entry name" value="GAD"/>
    <property type="match status" value="1"/>
</dbReference>
<dbReference type="Gene3D" id="3.30.930.10">
    <property type="entry name" value="Bira Bifunctional Protein, Domain 2"/>
    <property type="match status" value="1"/>
</dbReference>
<keyword evidence="6 8" id="KW-0030">Aminoacyl-tRNA synthetase</keyword>
<dbReference type="EC" id="6.1.1.23" evidence="8"/>
<dbReference type="EC" id="6.1.1.12" evidence="8"/>
<evidence type="ECO:0000256" key="6">
    <source>
        <dbReference type="ARBA" id="ARBA00023146"/>
    </source>
</evidence>
<protein>
    <submittedName>
        <fullName evidence="8">Aspartyl-tRNA synthetase @ Aspartyl-tRNA(Asn) synthetase</fullName>
        <ecNumber evidence="8">6.1.1.12</ecNumber>
        <ecNumber evidence="8">6.1.1.23</ecNumber>
    </submittedName>
</protein>
<dbReference type="Gene3D" id="2.40.50.140">
    <property type="entry name" value="Nucleic acid-binding proteins"/>
    <property type="match status" value="1"/>
</dbReference>
<dbReference type="PANTHER" id="PTHR22594">
    <property type="entry name" value="ASPARTYL/LYSYL-TRNA SYNTHETASE"/>
    <property type="match status" value="1"/>
</dbReference>
<evidence type="ECO:0000313" key="8">
    <source>
        <dbReference type="EMBL" id="VAV82877.1"/>
    </source>
</evidence>
<dbReference type="InterPro" id="IPR004115">
    <property type="entry name" value="GAD-like_sf"/>
</dbReference>
<dbReference type="EMBL" id="UOEA01000032">
    <property type="protein sequence ID" value="VAV82877.1"/>
    <property type="molecule type" value="Genomic_DNA"/>
</dbReference>
<name>A0A3B0QT22_9ZZZZ</name>
<dbReference type="CDD" id="cd00777">
    <property type="entry name" value="AspRS_core"/>
    <property type="match status" value="1"/>
</dbReference>
<dbReference type="NCBIfam" id="TIGR00459">
    <property type="entry name" value="aspS_bact"/>
    <property type="match status" value="1"/>
</dbReference>
<proteinExistence type="inferred from homology"/>
<evidence type="ECO:0000256" key="5">
    <source>
        <dbReference type="ARBA" id="ARBA00022917"/>
    </source>
</evidence>
<dbReference type="InterPro" id="IPR006195">
    <property type="entry name" value="aa-tRNA-synth_II"/>
</dbReference>
<keyword evidence="4" id="KW-0067">ATP-binding</keyword>
<dbReference type="Gene3D" id="3.30.1360.30">
    <property type="entry name" value="GAD-like domain"/>
    <property type="match status" value="1"/>
</dbReference>
<dbReference type="GO" id="GO:0005737">
    <property type="term" value="C:cytoplasm"/>
    <property type="evidence" value="ECO:0007669"/>
    <property type="project" value="InterPro"/>
</dbReference>
<dbReference type="GO" id="GO:0050560">
    <property type="term" value="F:aspartate-tRNA(Asn) ligase activity"/>
    <property type="evidence" value="ECO:0007669"/>
    <property type="project" value="UniProtKB-EC"/>
</dbReference>
<dbReference type="SUPFAM" id="SSF55261">
    <property type="entry name" value="GAD domain-like"/>
    <property type="match status" value="1"/>
</dbReference>
<evidence type="ECO:0000256" key="2">
    <source>
        <dbReference type="ARBA" id="ARBA00022598"/>
    </source>
</evidence>
<feature type="domain" description="Aminoacyl-transfer RNA synthetases class-II family profile" evidence="7">
    <location>
        <begin position="156"/>
        <end position="573"/>
    </location>
</feature>
<evidence type="ECO:0000256" key="1">
    <source>
        <dbReference type="ARBA" id="ARBA00006303"/>
    </source>
</evidence>
<dbReference type="SUPFAM" id="SSF55681">
    <property type="entry name" value="Class II aaRS and biotin synthetases"/>
    <property type="match status" value="1"/>
</dbReference>
<reference evidence="8" key="1">
    <citation type="submission" date="2018-06" db="EMBL/GenBank/DDBJ databases">
        <authorList>
            <person name="Zhirakovskaya E."/>
        </authorList>
    </citation>
    <scope>NUCLEOTIDE SEQUENCE</scope>
</reference>
<dbReference type="InterPro" id="IPR012340">
    <property type="entry name" value="NA-bd_OB-fold"/>
</dbReference>
<dbReference type="GO" id="GO:0006422">
    <property type="term" value="P:aspartyl-tRNA aminoacylation"/>
    <property type="evidence" value="ECO:0007669"/>
    <property type="project" value="TreeGrafter"/>
</dbReference>
<dbReference type="InterPro" id="IPR045864">
    <property type="entry name" value="aa-tRNA-synth_II/BPL/LPL"/>
</dbReference>
<evidence type="ECO:0000256" key="4">
    <source>
        <dbReference type="ARBA" id="ARBA00022840"/>
    </source>
</evidence>
<comment type="similarity">
    <text evidence="1">Belongs to the class-II aminoacyl-tRNA synthetase family. Type 1 subfamily.</text>
</comment>
<dbReference type="InterPro" id="IPR047089">
    <property type="entry name" value="Asp-tRNA-ligase_1_N"/>
</dbReference>
<keyword evidence="3" id="KW-0547">Nucleotide-binding</keyword>
<dbReference type="Pfam" id="PF00152">
    <property type="entry name" value="tRNA-synt_2"/>
    <property type="match status" value="1"/>
</dbReference>